<dbReference type="InterPro" id="IPR036390">
    <property type="entry name" value="WH_DNA-bd_sf"/>
</dbReference>
<dbReference type="OrthoDB" id="1743261at2759"/>
<keyword evidence="5" id="KW-0539">Nucleus</keyword>
<evidence type="ECO:0000256" key="5">
    <source>
        <dbReference type="RuleBase" id="RU003796"/>
    </source>
</evidence>
<dbReference type="SMART" id="SM01372">
    <property type="entry name" value="E2F_TDP"/>
    <property type="match status" value="1"/>
</dbReference>
<evidence type="ECO:0000256" key="6">
    <source>
        <dbReference type="SAM" id="SignalP"/>
    </source>
</evidence>
<keyword evidence="2 5" id="KW-0805">Transcription regulation</keyword>
<feature type="signal peptide" evidence="6">
    <location>
        <begin position="1"/>
        <end position="16"/>
    </location>
</feature>
<keyword evidence="4 5" id="KW-0804">Transcription</keyword>
<reference evidence="8 9" key="2">
    <citation type="submission" date="2018-11" db="EMBL/GenBank/DDBJ databases">
        <authorList>
            <consortium name="Pathogen Informatics"/>
        </authorList>
    </citation>
    <scope>NUCLEOTIDE SEQUENCE [LARGE SCALE GENOMIC DNA]</scope>
</reference>
<proteinExistence type="inferred from homology"/>
<dbReference type="EMBL" id="UZAM01007394">
    <property type="protein sequence ID" value="VDO98851.1"/>
    <property type="molecule type" value="Genomic_DNA"/>
</dbReference>
<dbReference type="GO" id="GO:0090575">
    <property type="term" value="C:RNA polymerase II transcription regulator complex"/>
    <property type="evidence" value="ECO:0007669"/>
    <property type="project" value="TreeGrafter"/>
</dbReference>
<dbReference type="PANTHER" id="PTHR12081">
    <property type="entry name" value="TRANSCRIPTION FACTOR E2F"/>
    <property type="match status" value="1"/>
</dbReference>
<dbReference type="AlphaFoldDB" id="A0A183IGM8"/>
<dbReference type="GO" id="GO:0000981">
    <property type="term" value="F:DNA-binding transcription factor activity, RNA polymerase II-specific"/>
    <property type="evidence" value="ECO:0007669"/>
    <property type="project" value="TreeGrafter"/>
</dbReference>
<dbReference type="Pfam" id="PF02319">
    <property type="entry name" value="WHD_E2F_TDP"/>
    <property type="match status" value="1"/>
</dbReference>
<dbReference type="GO" id="GO:0000978">
    <property type="term" value="F:RNA polymerase II cis-regulatory region sequence-specific DNA binding"/>
    <property type="evidence" value="ECO:0007669"/>
    <property type="project" value="InterPro"/>
</dbReference>
<keyword evidence="9" id="KW-1185">Reference proteome</keyword>
<dbReference type="InterPro" id="IPR003316">
    <property type="entry name" value="E2F_WHTH_DNA-bd_dom"/>
</dbReference>
<accession>A0A183IGM8</accession>
<dbReference type="WBParaSite" id="SBAD_0000290501-mRNA-1">
    <property type="protein sequence ID" value="SBAD_0000290501-mRNA-1"/>
    <property type="gene ID" value="SBAD_0000290501"/>
</dbReference>
<dbReference type="Gene3D" id="1.10.10.10">
    <property type="entry name" value="Winged helix-like DNA-binding domain superfamily/Winged helix DNA-binding domain"/>
    <property type="match status" value="1"/>
</dbReference>
<dbReference type="InterPro" id="IPR015633">
    <property type="entry name" value="E2F"/>
</dbReference>
<dbReference type="InterPro" id="IPR032198">
    <property type="entry name" value="E2F_CC-MB"/>
</dbReference>
<dbReference type="PANTHER" id="PTHR12081:SF18">
    <property type="entry name" value="TRANSCRIPTION FACTOR E2F2-RELATED"/>
    <property type="match status" value="1"/>
</dbReference>
<dbReference type="InterPro" id="IPR036388">
    <property type="entry name" value="WH-like_DNA-bd_sf"/>
</dbReference>
<dbReference type="GO" id="GO:0046983">
    <property type="term" value="F:protein dimerization activity"/>
    <property type="evidence" value="ECO:0007669"/>
    <property type="project" value="InterPro"/>
</dbReference>
<dbReference type="SUPFAM" id="SSF144074">
    <property type="entry name" value="E2F-DP heterodimerization region"/>
    <property type="match status" value="1"/>
</dbReference>
<keyword evidence="3 5" id="KW-0238">DNA-binding</keyword>
<evidence type="ECO:0000259" key="7">
    <source>
        <dbReference type="SMART" id="SM01372"/>
    </source>
</evidence>
<evidence type="ECO:0000256" key="2">
    <source>
        <dbReference type="ARBA" id="ARBA00023015"/>
    </source>
</evidence>
<dbReference type="Pfam" id="PF16421">
    <property type="entry name" value="E2F_CC-MB"/>
    <property type="match status" value="1"/>
</dbReference>
<sequence>MCLLGYLLVRIFGVETRQANLSASYEVGPAVMTYYMNLCNRPAFQGSGGPADALRITTANNDYGESPPHSIFFPQESMFTNEEIEAAQTIRDLSSGCGAAAASFGVTNMLDKGICQFVSPTTCLLARLPHQPAICSVPAFQKVSPLSAMTAVDCDTAVGGTLTTTVDNVYAAAVSATNDIVRNRPKRKSQDAKNVVDSCGTAPKVFKTHNGRARQNEFVNSAKDCEVGNANPEDGRVEDVLLELLSFKLFLDVCWNGTRSYSSTRYDSSLHLLTKKFIALFDHSKDKVVDLNVAAYTLRVPKRRIYDITNVLEGISLISKIEKSKCMWRDHTPCDDVVVSSAEQFPDCAHGDDYCPSVSERTLDVLLREVEEIFFRAFNCTDFSRYAYVRYDDLAVMDNEYADENFIILKAPANAVLEVPVPIAPSGKPSVFEMIIRSNSNVPVEVIACTDGKFCHVQDFRKLRDRVHPSDCASTSVQSDIACDSMKKCGQSPEAKDHCCTPALNEFCTQDGIATYCVLEPCSEFNDYLFALEPSEGISDLYNFPHDE</sequence>
<evidence type="ECO:0000256" key="4">
    <source>
        <dbReference type="ARBA" id="ARBA00023163"/>
    </source>
</evidence>
<evidence type="ECO:0000313" key="8">
    <source>
        <dbReference type="EMBL" id="VDO98851.1"/>
    </source>
</evidence>
<dbReference type="InterPro" id="IPR037241">
    <property type="entry name" value="E2F-DP_heterodim"/>
</dbReference>
<organism evidence="10">
    <name type="scientific">Soboliphyme baturini</name>
    <dbReference type="NCBI Taxonomy" id="241478"/>
    <lineage>
        <taxon>Eukaryota</taxon>
        <taxon>Metazoa</taxon>
        <taxon>Ecdysozoa</taxon>
        <taxon>Nematoda</taxon>
        <taxon>Enoplea</taxon>
        <taxon>Dorylaimia</taxon>
        <taxon>Dioctophymatida</taxon>
        <taxon>Dioctophymatoidea</taxon>
        <taxon>Soboliphymatidae</taxon>
        <taxon>Soboliphyme</taxon>
    </lineage>
</organism>
<keyword evidence="6" id="KW-0732">Signal</keyword>
<dbReference type="SUPFAM" id="SSF46785">
    <property type="entry name" value="Winged helix' DNA-binding domain"/>
    <property type="match status" value="1"/>
</dbReference>
<comment type="similarity">
    <text evidence="1 5">Belongs to the E2F/DP family.</text>
</comment>
<evidence type="ECO:0000313" key="10">
    <source>
        <dbReference type="WBParaSite" id="SBAD_0000290501-mRNA-1"/>
    </source>
</evidence>
<reference evidence="10" key="1">
    <citation type="submission" date="2016-06" db="UniProtKB">
        <authorList>
            <consortium name="WormBaseParasite"/>
        </authorList>
    </citation>
    <scope>IDENTIFICATION</scope>
</reference>
<feature type="domain" description="E2F/DP family winged-helix DNA-binding" evidence="7">
    <location>
        <begin position="265"/>
        <end position="330"/>
    </location>
</feature>
<dbReference type="Proteomes" id="UP000270296">
    <property type="component" value="Unassembled WGS sequence"/>
</dbReference>
<gene>
    <name evidence="8" type="ORF">SBAD_LOCUS2773</name>
</gene>
<dbReference type="Gene3D" id="6.10.250.540">
    <property type="match status" value="1"/>
</dbReference>
<evidence type="ECO:0000256" key="3">
    <source>
        <dbReference type="ARBA" id="ARBA00023125"/>
    </source>
</evidence>
<dbReference type="FunFam" id="1.10.10.10:FF:000008">
    <property type="entry name" value="E2F transcription factor 1"/>
    <property type="match status" value="1"/>
</dbReference>
<feature type="chain" id="PRO_5043139994" evidence="6">
    <location>
        <begin position="17"/>
        <end position="548"/>
    </location>
</feature>
<comment type="subcellular location">
    <subcellularLocation>
        <location evidence="5">Nucleus</location>
    </subcellularLocation>
</comment>
<protein>
    <submittedName>
        <fullName evidence="10">E2F_TDP domain-containing protein</fullName>
    </submittedName>
</protein>
<evidence type="ECO:0000313" key="9">
    <source>
        <dbReference type="Proteomes" id="UP000270296"/>
    </source>
</evidence>
<evidence type="ECO:0000256" key="1">
    <source>
        <dbReference type="ARBA" id="ARBA00010940"/>
    </source>
</evidence>
<name>A0A183IGM8_9BILA</name>